<organism evidence="2 3">
    <name type="scientific">Saccharophagus degradans</name>
    <dbReference type="NCBI Taxonomy" id="86304"/>
    <lineage>
        <taxon>Bacteria</taxon>
        <taxon>Pseudomonadati</taxon>
        <taxon>Pseudomonadota</taxon>
        <taxon>Gammaproteobacteria</taxon>
        <taxon>Cellvibrionales</taxon>
        <taxon>Cellvibrionaceae</taxon>
        <taxon>Saccharophagus</taxon>
    </lineage>
</organism>
<dbReference type="PANTHER" id="PTHR13696">
    <property type="entry name" value="P-LOOP CONTAINING NUCLEOSIDE TRIPHOSPHATE HYDROLASE"/>
    <property type="match status" value="1"/>
</dbReference>
<evidence type="ECO:0000259" key="1">
    <source>
        <dbReference type="Pfam" id="PF13614"/>
    </source>
</evidence>
<comment type="caution">
    <text evidence="2">The sequence shown here is derived from an EMBL/GenBank/DDBJ whole genome shotgun (WGS) entry which is preliminary data.</text>
</comment>
<dbReference type="RefSeq" id="WP_216063034.1">
    <property type="nucleotide sequence ID" value="NZ_JAHKPP010000008.1"/>
</dbReference>
<dbReference type="CDD" id="cd02042">
    <property type="entry name" value="ParAB_family"/>
    <property type="match status" value="1"/>
</dbReference>
<accession>A0AAW7X6M5</accession>
<gene>
    <name evidence="2" type="ORF">Q4521_12145</name>
</gene>
<dbReference type="PIRSF" id="PIRSF009320">
    <property type="entry name" value="Nuc_binding_HP_1000"/>
    <property type="match status" value="1"/>
</dbReference>
<dbReference type="PANTHER" id="PTHR13696:SF99">
    <property type="entry name" value="COBYRINIC ACID AC-DIAMIDE SYNTHASE"/>
    <property type="match status" value="1"/>
</dbReference>
<name>A0AAW7X6M5_9GAMM</name>
<dbReference type="Pfam" id="PF13614">
    <property type="entry name" value="AAA_31"/>
    <property type="match status" value="1"/>
</dbReference>
<feature type="domain" description="AAA" evidence="1">
    <location>
        <begin position="3"/>
        <end position="165"/>
    </location>
</feature>
<dbReference type="InterPro" id="IPR025669">
    <property type="entry name" value="AAA_dom"/>
</dbReference>
<reference evidence="2" key="1">
    <citation type="submission" date="2023-07" db="EMBL/GenBank/DDBJ databases">
        <title>Genome content predicts the carbon catabolic preferences of heterotrophic bacteria.</title>
        <authorList>
            <person name="Gralka M."/>
        </authorList>
    </citation>
    <scope>NUCLEOTIDE SEQUENCE</scope>
    <source>
        <strain evidence="2">I3M17_2</strain>
    </source>
</reference>
<protein>
    <submittedName>
        <fullName evidence="2">ParA family protein</fullName>
    </submittedName>
</protein>
<dbReference type="Proteomes" id="UP001169760">
    <property type="component" value="Unassembled WGS sequence"/>
</dbReference>
<dbReference type="InterPro" id="IPR050678">
    <property type="entry name" value="DNA_Partitioning_ATPase"/>
</dbReference>
<evidence type="ECO:0000313" key="2">
    <source>
        <dbReference type="EMBL" id="MDO6423227.1"/>
    </source>
</evidence>
<evidence type="ECO:0000313" key="3">
    <source>
        <dbReference type="Proteomes" id="UP001169760"/>
    </source>
</evidence>
<sequence length="249" mass="27269">MISIAIYNLKGGVGKTTSAVNLAYLAAEAGKNTVLWDWDPQGAASWYLGGDQSRKKAIRMVSKGETVGSMEVITPYPNLSLVPADLSLRKADTELAGQAGAKRLLKKMVEPVTKEASVLIFDCPPSLSPSVEYLLSGVDLVLVPMIPSPLSIRAMEQLMEFYQGVKGGPADIRGFFTMVDMRRRIHIQTLGQAKKLPIPMLKNWIPVDSGAEQMGERRAPLTSYDRSGRAAVAYQKMWKEIARLCKGQI</sequence>
<dbReference type="AlphaFoldDB" id="A0AAW7X6M5"/>
<dbReference type="EMBL" id="JAUOPB010000008">
    <property type="protein sequence ID" value="MDO6423227.1"/>
    <property type="molecule type" value="Genomic_DNA"/>
</dbReference>
<proteinExistence type="predicted"/>